<reference evidence="3 4" key="1">
    <citation type="submission" date="2019-08" db="EMBL/GenBank/DDBJ databases">
        <title>Draft genome sequences of two oriental melons (Cucumis melo L. var makuwa).</title>
        <authorList>
            <person name="Kwon S.-Y."/>
        </authorList>
    </citation>
    <scope>NUCLEOTIDE SEQUENCE [LARGE SCALE GENOMIC DNA]</scope>
    <source>
        <strain evidence="4">cv. Chang Bougi</strain>
        <strain evidence="3">cv. SW 3</strain>
        <tissue evidence="2">Leaf</tissue>
    </source>
</reference>
<organism evidence="2 4">
    <name type="scientific">Cucumis melo var. makuwa</name>
    <name type="common">Oriental melon</name>
    <dbReference type="NCBI Taxonomy" id="1194695"/>
    <lineage>
        <taxon>Eukaryota</taxon>
        <taxon>Viridiplantae</taxon>
        <taxon>Streptophyta</taxon>
        <taxon>Embryophyta</taxon>
        <taxon>Tracheophyta</taxon>
        <taxon>Spermatophyta</taxon>
        <taxon>Magnoliopsida</taxon>
        <taxon>eudicotyledons</taxon>
        <taxon>Gunneridae</taxon>
        <taxon>Pentapetalae</taxon>
        <taxon>rosids</taxon>
        <taxon>fabids</taxon>
        <taxon>Cucurbitales</taxon>
        <taxon>Cucurbitaceae</taxon>
        <taxon>Benincaseae</taxon>
        <taxon>Cucumis</taxon>
    </lineage>
</organism>
<sequence>MAKKHEERFESLEQEVSEMKTDLQKLPVMEEKLPAIMKNIEQLRMQGEKQKQQQQTLMKNLDRLTYNTEEEMIEEEYYEQKELNMVELDEEVNVVVELSINSVVGLTNSGVTKGDPNLTKTRVSLKTLVKTWTDSDQGYLVECRALEGPITVNEITVDEETPQVPTKIDRVLVQFKDVFHWLEELPPKRAIEHHIHLQMGTDPINVQPYRHGFQQKAEMERLMDKMLTS</sequence>
<dbReference type="SUPFAM" id="SSF56672">
    <property type="entry name" value="DNA/RNA polymerases"/>
    <property type="match status" value="1"/>
</dbReference>
<accession>A0A5D3C6Z7</accession>
<evidence type="ECO:0000313" key="4">
    <source>
        <dbReference type="Proteomes" id="UP000321947"/>
    </source>
</evidence>
<dbReference type="Proteomes" id="UP000321947">
    <property type="component" value="Unassembled WGS sequence"/>
</dbReference>
<comment type="caution">
    <text evidence="2">The sequence shown here is derived from an EMBL/GenBank/DDBJ whole genome shotgun (WGS) entry which is preliminary data.</text>
</comment>
<proteinExistence type="predicted"/>
<evidence type="ECO:0000313" key="3">
    <source>
        <dbReference type="Proteomes" id="UP000321393"/>
    </source>
</evidence>
<dbReference type="OrthoDB" id="1749611at2759"/>
<dbReference type="InterPro" id="IPR043502">
    <property type="entry name" value="DNA/RNA_pol_sf"/>
</dbReference>
<evidence type="ECO:0000313" key="1">
    <source>
        <dbReference type="EMBL" id="KAA0049929.1"/>
    </source>
</evidence>
<name>A0A5D3C6Z7_CUCMM</name>
<dbReference type="Proteomes" id="UP000321393">
    <property type="component" value="Unassembled WGS sequence"/>
</dbReference>
<evidence type="ECO:0000313" key="2">
    <source>
        <dbReference type="EMBL" id="TYK07661.1"/>
    </source>
</evidence>
<dbReference type="EMBL" id="SSTE01011953">
    <property type="protein sequence ID" value="KAA0049929.1"/>
    <property type="molecule type" value="Genomic_DNA"/>
</dbReference>
<gene>
    <name evidence="2" type="ORF">E5676_scaffold105G00690</name>
    <name evidence="1" type="ORF">E6C27_scaffold13G00880</name>
</gene>
<dbReference type="EMBL" id="SSTD01013124">
    <property type="protein sequence ID" value="TYK07661.1"/>
    <property type="molecule type" value="Genomic_DNA"/>
</dbReference>
<protein>
    <submittedName>
        <fullName evidence="2">Ty3-gypsy retroelement transposase</fullName>
    </submittedName>
</protein>
<dbReference type="AlphaFoldDB" id="A0A5D3C6Z7"/>